<organism evidence="1 2">
    <name type="scientific">Talaromyces rugulosus</name>
    <name type="common">Penicillium rugulosum</name>
    <dbReference type="NCBI Taxonomy" id="121627"/>
    <lineage>
        <taxon>Eukaryota</taxon>
        <taxon>Fungi</taxon>
        <taxon>Dikarya</taxon>
        <taxon>Ascomycota</taxon>
        <taxon>Pezizomycotina</taxon>
        <taxon>Eurotiomycetes</taxon>
        <taxon>Eurotiomycetidae</taxon>
        <taxon>Eurotiales</taxon>
        <taxon>Trichocomaceae</taxon>
        <taxon>Talaromyces</taxon>
        <taxon>Talaromyces sect. Islandici</taxon>
    </lineage>
</organism>
<name>A0A7H8R209_TALRU</name>
<proteinExistence type="predicted"/>
<evidence type="ECO:0000313" key="1">
    <source>
        <dbReference type="EMBL" id="QKX60257.1"/>
    </source>
</evidence>
<dbReference type="AlphaFoldDB" id="A0A7H8R209"/>
<reference evidence="2" key="1">
    <citation type="submission" date="2020-06" db="EMBL/GenBank/DDBJ databases">
        <title>A chromosome-scale genome assembly of Talaromyces rugulosus W13939.</title>
        <authorList>
            <person name="Wang B."/>
            <person name="Guo L."/>
            <person name="Ye K."/>
            <person name="Wang L."/>
        </authorList>
    </citation>
    <scope>NUCLEOTIDE SEQUENCE [LARGE SCALE GENOMIC DNA]</scope>
    <source>
        <strain evidence="2">W13939</strain>
    </source>
</reference>
<keyword evidence="2" id="KW-1185">Reference proteome</keyword>
<dbReference type="RefSeq" id="XP_035346434.1">
    <property type="nucleotide sequence ID" value="XM_035490541.1"/>
</dbReference>
<dbReference type="GeneID" id="55994893"/>
<dbReference type="Proteomes" id="UP000509510">
    <property type="component" value="Chromosome IV"/>
</dbReference>
<evidence type="ECO:0000313" key="2">
    <source>
        <dbReference type="Proteomes" id="UP000509510"/>
    </source>
</evidence>
<accession>A0A7H8R209</accession>
<protein>
    <submittedName>
        <fullName evidence="1">Uncharacterized protein</fullName>
    </submittedName>
</protein>
<dbReference type="EMBL" id="CP055901">
    <property type="protein sequence ID" value="QKX60257.1"/>
    <property type="molecule type" value="Genomic_DNA"/>
</dbReference>
<gene>
    <name evidence="1" type="ORF">TRUGW13939_07400</name>
</gene>
<sequence length="271" mass="31342">MTFTTEDASGRTYAFSYSTDDPNPEHIATKEVVLKNREALGDYYDEQQFGLEELTKERERCLDPEREAQMSWWLSDDFHKVAWISCEEKIQPKAATIDAINACKAAGVKFFFYWCHKQVDNLTPQLDTYMLIRSLILQAMRQYAEDEDIQTDGEDIQAKPQENEPRPFSGVLHENPVSLYKVANILFNILENIEGPIICIISDIEYLNLFYGQDTEDHIDFLRTFFNNLAKLNDPVDKKVRLCIISTLDSPFEFEPLSDIRTASDWGIKVV</sequence>
<dbReference type="KEGG" id="trg:TRUGW13939_07400"/>